<dbReference type="OrthoDB" id="4548523at2"/>
<dbReference type="STRING" id="574651.SAMN04487968_101451"/>
<dbReference type="InterPro" id="IPR034660">
    <property type="entry name" value="DinB/YfiT-like"/>
</dbReference>
<keyword evidence="3" id="KW-1185">Reference proteome</keyword>
<evidence type="ECO:0000256" key="1">
    <source>
        <dbReference type="SAM" id="MobiDB-lite"/>
    </source>
</evidence>
<organism evidence="2 3">
    <name type="scientific">Nocardioides terrae</name>
    <dbReference type="NCBI Taxonomy" id="574651"/>
    <lineage>
        <taxon>Bacteria</taxon>
        <taxon>Bacillati</taxon>
        <taxon>Actinomycetota</taxon>
        <taxon>Actinomycetes</taxon>
        <taxon>Propionibacteriales</taxon>
        <taxon>Nocardioidaceae</taxon>
        <taxon>Nocardioides</taxon>
    </lineage>
</organism>
<dbReference type="Pfam" id="PF04978">
    <property type="entry name" value="MST"/>
    <property type="match status" value="1"/>
</dbReference>
<evidence type="ECO:0000313" key="2">
    <source>
        <dbReference type="EMBL" id="SFB77433.1"/>
    </source>
</evidence>
<gene>
    <name evidence="2" type="ORF">SAMN04487968_101451</name>
</gene>
<evidence type="ECO:0000313" key="3">
    <source>
        <dbReference type="Proteomes" id="UP000198832"/>
    </source>
</evidence>
<feature type="region of interest" description="Disordered" evidence="1">
    <location>
        <begin position="1"/>
        <end position="23"/>
    </location>
</feature>
<dbReference type="InterPro" id="IPR007061">
    <property type="entry name" value="MST-like"/>
</dbReference>
<sequence length="187" mass="21174">MTSPTGYDGNWLPSDADPRFDGKPVGELATYRDYLRNYRLTLELKCADLTPEQLATRSVPPSTLSLLGLVRHMARVEHSWFQRALQRNLDEPRPYSGSDEPDIEFGQAVGTQECVDEAFDSWKREIARAEDWLHAQSDASMGDEVVYNSDGETTTVRDILVHMVEEYARHCGHADLLRECIDGRTGQ</sequence>
<reference evidence="2 3" key="1">
    <citation type="submission" date="2016-10" db="EMBL/GenBank/DDBJ databases">
        <authorList>
            <person name="de Groot N.N."/>
        </authorList>
    </citation>
    <scope>NUCLEOTIDE SEQUENCE [LARGE SCALE GENOMIC DNA]</scope>
    <source>
        <strain evidence="2 3">CGMCC 1.7056</strain>
    </source>
</reference>
<name>A0A1I1DXV2_9ACTN</name>
<proteinExistence type="predicted"/>
<protein>
    <recommendedName>
        <fullName evidence="4">DinB family protein</fullName>
    </recommendedName>
</protein>
<dbReference type="RefSeq" id="WP_091119629.1">
    <property type="nucleotide sequence ID" value="NZ_FOLB01000001.1"/>
</dbReference>
<dbReference type="SUPFAM" id="SSF109854">
    <property type="entry name" value="DinB/YfiT-like putative metalloenzymes"/>
    <property type="match status" value="1"/>
</dbReference>
<accession>A0A1I1DXV2</accession>
<dbReference type="EMBL" id="FOLB01000001">
    <property type="protein sequence ID" value="SFB77433.1"/>
    <property type="molecule type" value="Genomic_DNA"/>
</dbReference>
<dbReference type="AlphaFoldDB" id="A0A1I1DXV2"/>
<evidence type="ECO:0008006" key="4">
    <source>
        <dbReference type="Google" id="ProtNLM"/>
    </source>
</evidence>
<dbReference type="Proteomes" id="UP000198832">
    <property type="component" value="Unassembled WGS sequence"/>
</dbReference>
<dbReference type="Gene3D" id="1.20.120.450">
    <property type="entry name" value="dinb family like domain"/>
    <property type="match status" value="1"/>
</dbReference>